<accession>A0ACB8QZD3</accession>
<organism evidence="1 2">
    <name type="scientific">Auriscalpium vulgare</name>
    <dbReference type="NCBI Taxonomy" id="40419"/>
    <lineage>
        <taxon>Eukaryota</taxon>
        <taxon>Fungi</taxon>
        <taxon>Dikarya</taxon>
        <taxon>Basidiomycota</taxon>
        <taxon>Agaricomycotina</taxon>
        <taxon>Agaricomycetes</taxon>
        <taxon>Russulales</taxon>
        <taxon>Auriscalpiaceae</taxon>
        <taxon>Auriscalpium</taxon>
    </lineage>
</organism>
<sequence length="261" mass="26241">TTASRRRRVRLSRTLLQPGTVAAPPAVPIPVSATVVPVANTNIAATTTVVTAANADIPATAADIPATAANIPATAANIPVTAANIPAAIPAVLEPATAVPATAVPTTAVHVPASGDASANTVTHGPIPLSIIPIPQAASDMPPPSDLTMSAGLYVPPAHSPMEFVGPGGVALTGPGPEVATLPQKRGYDFGFGTFDTDNPVYKTPRLTEAQWSGTAYANMDIEAPALGLPEEFATASVEGGIWGGPLTDLLMDGLGNMNNL</sequence>
<reference evidence="1" key="1">
    <citation type="submission" date="2021-02" db="EMBL/GenBank/DDBJ databases">
        <authorList>
            <consortium name="DOE Joint Genome Institute"/>
            <person name="Ahrendt S."/>
            <person name="Looney B.P."/>
            <person name="Miyauchi S."/>
            <person name="Morin E."/>
            <person name="Drula E."/>
            <person name="Courty P.E."/>
            <person name="Chicoki N."/>
            <person name="Fauchery L."/>
            <person name="Kohler A."/>
            <person name="Kuo A."/>
            <person name="Labutti K."/>
            <person name="Pangilinan J."/>
            <person name="Lipzen A."/>
            <person name="Riley R."/>
            <person name="Andreopoulos W."/>
            <person name="He G."/>
            <person name="Johnson J."/>
            <person name="Barry K.W."/>
            <person name="Grigoriev I.V."/>
            <person name="Nagy L."/>
            <person name="Hibbett D."/>
            <person name="Henrissat B."/>
            <person name="Matheny P.B."/>
            <person name="Labbe J."/>
            <person name="Martin F."/>
        </authorList>
    </citation>
    <scope>NUCLEOTIDE SEQUENCE</scope>
    <source>
        <strain evidence="1">FP105234-sp</strain>
    </source>
</reference>
<gene>
    <name evidence="1" type="ORF">FA95DRAFT_1578952</name>
</gene>
<protein>
    <submittedName>
        <fullName evidence="1">Uncharacterized protein</fullName>
    </submittedName>
</protein>
<evidence type="ECO:0000313" key="1">
    <source>
        <dbReference type="EMBL" id="KAI0037256.1"/>
    </source>
</evidence>
<name>A0ACB8QZD3_9AGAM</name>
<evidence type="ECO:0000313" key="2">
    <source>
        <dbReference type="Proteomes" id="UP000814033"/>
    </source>
</evidence>
<dbReference type="EMBL" id="MU277180">
    <property type="protein sequence ID" value="KAI0037256.1"/>
    <property type="molecule type" value="Genomic_DNA"/>
</dbReference>
<feature type="non-terminal residue" evidence="1">
    <location>
        <position position="1"/>
    </location>
</feature>
<reference evidence="1" key="2">
    <citation type="journal article" date="2022" name="New Phytol.">
        <title>Evolutionary transition to the ectomycorrhizal habit in the genomes of a hyperdiverse lineage of mushroom-forming fungi.</title>
        <authorList>
            <person name="Looney B."/>
            <person name="Miyauchi S."/>
            <person name="Morin E."/>
            <person name="Drula E."/>
            <person name="Courty P.E."/>
            <person name="Kohler A."/>
            <person name="Kuo A."/>
            <person name="LaButti K."/>
            <person name="Pangilinan J."/>
            <person name="Lipzen A."/>
            <person name="Riley R."/>
            <person name="Andreopoulos W."/>
            <person name="He G."/>
            <person name="Johnson J."/>
            <person name="Nolan M."/>
            <person name="Tritt A."/>
            <person name="Barry K.W."/>
            <person name="Grigoriev I.V."/>
            <person name="Nagy L.G."/>
            <person name="Hibbett D."/>
            <person name="Henrissat B."/>
            <person name="Matheny P.B."/>
            <person name="Labbe J."/>
            <person name="Martin F.M."/>
        </authorList>
    </citation>
    <scope>NUCLEOTIDE SEQUENCE</scope>
    <source>
        <strain evidence="1">FP105234-sp</strain>
    </source>
</reference>
<proteinExistence type="predicted"/>
<comment type="caution">
    <text evidence="1">The sequence shown here is derived from an EMBL/GenBank/DDBJ whole genome shotgun (WGS) entry which is preliminary data.</text>
</comment>
<keyword evidence="2" id="KW-1185">Reference proteome</keyword>
<dbReference type="Proteomes" id="UP000814033">
    <property type="component" value="Unassembled WGS sequence"/>
</dbReference>